<gene>
    <name evidence="2" type="ORF">HMPREF9296_1822</name>
</gene>
<dbReference type="AlphaFoldDB" id="E1KTL1"/>
<dbReference type="STRING" id="866771.HMPREF9296_1822"/>
<keyword evidence="1" id="KW-1133">Transmembrane helix</keyword>
<comment type="caution">
    <text evidence="2">The sequence shown here is derived from an EMBL/GenBank/DDBJ whole genome shotgun (WGS) entry which is preliminary data.</text>
</comment>
<evidence type="ECO:0000256" key="1">
    <source>
        <dbReference type="SAM" id="Phobius"/>
    </source>
</evidence>
<reference evidence="2 3" key="1">
    <citation type="submission" date="2010-08" db="EMBL/GenBank/DDBJ databases">
        <authorList>
            <person name="Durkin A.S."/>
            <person name="Madupu R."/>
            <person name="Torralba M."/>
            <person name="Gillis M."/>
            <person name="Methe B."/>
            <person name="Sutton G."/>
            <person name="Nelson K.E."/>
        </authorList>
    </citation>
    <scope>NUCLEOTIDE SEQUENCE [LARGE SCALE GENOMIC DNA]</scope>
    <source>
        <strain evidence="2 3">FB035-09AN</strain>
    </source>
</reference>
<organism evidence="2 3">
    <name type="scientific">Prevotella disiens FB035-09AN</name>
    <dbReference type="NCBI Taxonomy" id="866771"/>
    <lineage>
        <taxon>Bacteria</taxon>
        <taxon>Pseudomonadati</taxon>
        <taxon>Bacteroidota</taxon>
        <taxon>Bacteroidia</taxon>
        <taxon>Bacteroidales</taxon>
        <taxon>Prevotellaceae</taxon>
        <taxon>Prevotella</taxon>
    </lineage>
</organism>
<name>E1KTL1_9BACT</name>
<evidence type="ECO:0000313" key="2">
    <source>
        <dbReference type="EMBL" id="EFL45115.1"/>
    </source>
</evidence>
<protein>
    <submittedName>
        <fullName evidence="2">Uncharacterized protein</fullName>
    </submittedName>
</protein>
<keyword evidence="1" id="KW-0812">Transmembrane</keyword>
<evidence type="ECO:0000313" key="3">
    <source>
        <dbReference type="Proteomes" id="UP000003610"/>
    </source>
</evidence>
<proteinExistence type="predicted"/>
<accession>E1KTL1</accession>
<sequence length="38" mass="4605">MFISLICKLYIAKIYFFTNIFILRYSIFPVTLQLIQTQ</sequence>
<keyword evidence="1" id="KW-0472">Membrane</keyword>
<dbReference type="Proteomes" id="UP000003610">
    <property type="component" value="Unassembled WGS sequence"/>
</dbReference>
<feature type="transmembrane region" description="Helical" evidence="1">
    <location>
        <begin position="12"/>
        <end position="35"/>
    </location>
</feature>
<dbReference type="EMBL" id="AEDO01000056">
    <property type="protein sequence ID" value="EFL45115.1"/>
    <property type="molecule type" value="Genomic_DNA"/>
</dbReference>